<dbReference type="SUPFAM" id="SSF46955">
    <property type="entry name" value="Putative DNA-binding domain"/>
    <property type="match status" value="1"/>
</dbReference>
<dbReference type="InterPro" id="IPR009061">
    <property type="entry name" value="DNA-bd_dom_put_sf"/>
</dbReference>
<protein>
    <submittedName>
        <fullName evidence="4">Ski_Sno domain-containing protein</fullName>
    </submittedName>
</protein>
<dbReference type="Proteomes" id="UP000095282">
    <property type="component" value="Unplaced"/>
</dbReference>
<dbReference type="InterPro" id="IPR003380">
    <property type="entry name" value="SKI/SNO/DAC"/>
</dbReference>
<dbReference type="Gene3D" id="3.10.260.20">
    <property type="entry name" value="Ski"/>
    <property type="match status" value="1"/>
</dbReference>
<accession>A0A1I7TEJ2</accession>
<feature type="region of interest" description="Disordered" evidence="1">
    <location>
        <begin position="1"/>
        <end position="60"/>
    </location>
</feature>
<dbReference type="eggNOG" id="KOG3915">
    <property type="taxonomic scope" value="Eukaryota"/>
</dbReference>
<dbReference type="WBParaSite" id="Csp11.Scaffold593.g5163.t1">
    <property type="protein sequence ID" value="Csp11.Scaffold593.g5163.t1"/>
    <property type="gene ID" value="Csp11.Scaffold593.g5163"/>
</dbReference>
<feature type="domain" description="SKI/SNO/DAC" evidence="2">
    <location>
        <begin position="56"/>
        <end position="93"/>
    </location>
</feature>
<evidence type="ECO:0000256" key="1">
    <source>
        <dbReference type="SAM" id="MobiDB-lite"/>
    </source>
</evidence>
<proteinExistence type="predicted"/>
<feature type="compositionally biased region" description="Polar residues" evidence="1">
    <location>
        <begin position="26"/>
        <end position="38"/>
    </location>
</feature>
<evidence type="ECO:0000313" key="3">
    <source>
        <dbReference type="Proteomes" id="UP000095282"/>
    </source>
</evidence>
<evidence type="ECO:0000259" key="2">
    <source>
        <dbReference type="Pfam" id="PF02437"/>
    </source>
</evidence>
<reference evidence="4" key="1">
    <citation type="submission" date="2016-11" db="UniProtKB">
        <authorList>
            <consortium name="WormBaseParasite"/>
        </authorList>
    </citation>
    <scope>IDENTIFICATION</scope>
</reference>
<dbReference type="Pfam" id="PF02437">
    <property type="entry name" value="Ski_Sno_DHD"/>
    <property type="match status" value="1"/>
</dbReference>
<dbReference type="STRING" id="1561998.A0A1I7TEJ2"/>
<organism evidence="3 4">
    <name type="scientific">Caenorhabditis tropicalis</name>
    <dbReference type="NCBI Taxonomy" id="1561998"/>
    <lineage>
        <taxon>Eukaryota</taxon>
        <taxon>Metazoa</taxon>
        <taxon>Ecdysozoa</taxon>
        <taxon>Nematoda</taxon>
        <taxon>Chromadorea</taxon>
        <taxon>Rhabditida</taxon>
        <taxon>Rhabditina</taxon>
        <taxon>Rhabditomorpha</taxon>
        <taxon>Rhabditoidea</taxon>
        <taxon>Rhabditidae</taxon>
        <taxon>Peloderinae</taxon>
        <taxon>Caenorhabditis</taxon>
    </lineage>
</organism>
<keyword evidence="3" id="KW-1185">Reference proteome</keyword>
<sequence length="94" mass="9590">MDVAETGGFSTSSSTSSDSSTGSNSFLTPNDFQGTSPRDATESSGESSLSSSTSSSSLSASSPTIAVKLIQFRGHSVAAFDVDGKEMICLPQVR</sequence>
<name>A0A1I7TEJ2_9PELO</name>
<dbReference type="AlphaFoldDB" id="A0A1I7TEJ2"/>
<evidence type="ECO:0000313" key="4">
    <source>
        <dbReference type="WBParaSite" id="Csp11.Scaffold593.g5163.t1"/>
    </source>
</evidence>
<feature type="compositionally biased region" description="Low complexity" evidence="1">
    <location>
        <begin position="1"/>
        <end position="25"/>
    </location>
</feature>
<feature type="compositionally biased region" description="Low complexity" evidence="1">
    <location>
        <begin position="42"/>
        <end position="60"/>
    </location>
</feature>
<dbReference type="InterPro" id="IPR037000">
    <property type="entry name" value="Ski_DNA-bd_sf"/>
</dbReference>